<feature type="non-terminal residue" evidence="1">
    <location>
        <position position="1"/>
    </location>
</feature>
<reference evidence="1 2" key="1">
    <citation type="submission" date="2020-06" db="EMBL/GenBank/DDBJ databases">
        <title>Transcriptomic and genomic resources for Thalictrum thalictroides and T. hernandezii: Facilitating candidate gene discovery in an emerging model plant lineage.</title>
        <authorList>
            <person name="Arias T."/>
            <person name="Riano-Pachon D.M."/>
            <person name="Di Stilio V.S."/>
        </authorList>
    </citation>
    <scope>NUCLEOTIDE SEQUENCE [LARGE SCALE GENOMIC DNA]</scope>
    <source>
        <strain evidence="2">cv. WT478/WT964</strain>
        <tissue evidence="1">Leaves</tissue>
    </source>
</reference>
<evidence type="ECO:0000313" key="1">
    <source>
        <dbReference type="EMBL" id="KAF5176033.1"/>
    </source>
</evidence>
<gene>
    <name evidence="1" type="ORF">FRX31_034380</name>
</gene>
<name>A0A7J6UTV1_THATH</name>
<proteinExistence type="predicted"/>
<keyword evidence="2" id="KW-1185">Reference proteome</keyword>
<dbReference type="AlphaFoldDB" id="A0A7J6UTV1"/>
<dbReference type="Proteomes" id="UP000554482">
    <property type="component" value="Unassembled WGS sequence"/>
</dbReference>
<organism evidence="1 2">
    <name type="scientific">Thalictrum thalictroides</name>
    <name type="common">Rue-anemone</name>
    <name type="synonym">Anemone thalictroides</name>
    <dbReference type="NCBI Taxonomy" id="46969"/>
    <lineage>
        <taxon>Eukaryota</taxon>
        <taxon>Viridiplantae</taxon>
        <taxon>Streptophyta</taxon>
        <taxon>Embryophyta</taxon>
        <taxon>Tracheophyta</taxon>
        <taxon>Spermatophyta</taxon>
        <taxon>Magnoliopsida</taxon>
        <taxon>Ranunculales</taxon>
        <taxon>Ranunculaceae</taxon>
        <taxon>Thalictroideae</taxon>
        <taxon>Thalictrum</taxon>
    </lineage>
</organism>
<protein>
    <submittedName>
        <fullName evidence="1">Uncharacterized protein</fullName>
    </submittedName>
</protein>
<evidence type="ECO:0000313" key="2">
    <source>
        <dbReference type="Proteomes" id="UP000554482"/>
    </source>
</evidence>
<comment type="caution">
    <text evidence="1">The sequence shown here is derived from an EMBL/GenBank/DDBJ whole genome shotgun (WGS) entry which is preliminary data.</text>
</comment>
<sequence>MPTNRNSESVSPVPILPDDLKTNFIIDADLISSNLKEALSRALADRIAMRNKHSK</sequence>
<dbReference type="EMBL" id="JABWDY010043288">
    <property type="protein sequence ID" value="KAF5176033.1"/>
    <property type="molecule type" value="Genomic_DNA"/>
</dbReference>
<accession>A0A7J6UTV1</accession>